<dbReference type="Pfam" id="PF03808">
    <property type="entry name" value="Glyco_tran_WecG"/>
    <property type="match status" value="1"/>
</dbReference>
<dbReference type="InterPro" id="IPR004629">
    <property type="entry name" value="WecG_TagA_CpsF"/>
</dbReference>
<dbReference type="Proteomes" id="UP001500841">
    <property type="component" value="Unassembled WGS sequence"/>
</dbReference>
<keyword evidence="1" id="KW-0328">Glycosyltransferase</keyword>
<keyword evidence="4" id="KW-1185">Reference proteome</keyword>
<gene>
    <name evidence="3" type="ORF">GCM10022392_30210</name>
</gene>
<evidence type="ECO:0000313" key="4">
    <source>
        <dbReference type="Proteomes" id="UP001500841"/>
    </source>
</evidence>
<sequence length="232" mass="26183">MAEHDNHFKEALKNSDILLPDGVGIVAAAKFLKGSLIKKVSGADLHDHLLKDLNVKGGTCFYLGSSTATLEKIEKRLKKEYPNIKGHFYSPPFKKEFTPEENQEMIDRVNEVNPDVLFVGMTAPKQEKWAIANKALLNAKYICSIGAVFDFYAGTVKRPNKVWINLGLEWMGRMVAEPRRLYKRYMVYGPVFAYKLVQQKFKTDNTASTATLRPNPSVITIPSLRNDKFNAA</sequence>
<protein>
    <submittedName>
        <fullName evidence="3">WecB/TagA/CpsF family glycosyltransferase</fullName>
    </submittedName>
</protein>
<dbReference type="PANTHER" id="PTHR34136:SF1">
    <property type="entry name" value="UDP-N-ACETYL-D-MANNOSAMINURONIC ACID TRANSFERASE"/>
    <property type="match status" value="1"/>
</dbReference>
<organism evidence="3 4">
    <name type="scientific">Mucilaginibacter panaciglaebae</name>
    <dbReference type="NCBI Taxonomy" id="502331"/>
    <lineage>
        <taxon>Bacteria</taxon>
        <taxon>Pseudomonadati</taxon>
        <taxon>Bacteroidota</taxon>
        <taxon>Sphingobacteriia</taxon>
        <taxon>Sphingobacteriales</taxon>
        <taxon>Sphingobacteriaceae</taxon>
        <taxon>Mucilaginibacter</taxon>
    </lineage>
</organism>
<evidence type="ECO:0000313" key="3">
    <source>
        <dbReference type="EMBL" id="GAA4102923.1"/>
    </source>
</evidence>
<dbReference type="CDD" id="cd06533">
    <property type="entry name" value="Glyco_transf_WecG_TagA"/>
    <property type="match status" value="1"/>
</dbReference>
<accession>A0ABP7X293</accession>
<dbReference type="EMBL" id="BAABCV010000011">
    <property type="protein sequence ID" value="GAA4102923.1"/>
    <property type="molecule type" value="Genomic_DNA"/>
</dbReference>
<comment type="caution">
    <text evidence="3">The sequence shown here is derived from an EMBL/GenBank/DDBJ whole genome shotgun (WGS) entry which is preliminary data.</text>
</comment>
<evidence type="ECO:0000256" key="2">
    <source>
        <dbReference type="ARBA" id="ARBA00022679"/>
    </source>
</evidence>
<proteinExistence type="predicted"/>
<dbReference type="NCBIfam" id="TIGR00696">
    <property type="entry name" value="wecG_tagA_cpsF"/>
    <property type="match status" value="1"/>
</dbReference>
<dbReference type="PANTHER" id="PTHR34136">
    <property type="match status" value="1"/>
</dbReference>
<evidence type="ECO:0000256" key="1">
    <source>
        <dbReference type="ARBA" id="ARBA00022676"/>
    </source>
</evidence>
<keyword evidence="2" id="KW-0808">Transferase</keyword>
<name>A0ABP7X293_9SPHI</name>
<reference evidence="4" key="1">
    <citation type="journal article" date="2019" name="Int. J. Syst. Evol. Microbiol.">
        <title>The Global Catalogue of Microorganisms (GCM) 10K type strain sequencing project: providing services to taxonomists for standard genome sequencing and annotation.</title>
        <authorList>
            <consortium name="The Broad Institute Genomics Platform"/>
            <consortium name="The Broad Institute Genome Sequencing Center for Infectious Disease"/>
            <person name="Wu L."/>
            <person name="Ma J."/>
        </authorList>
    </citation>
    <scope>NUCLEOTIDE SEQUENCE [LARGE SCALE GENOMIC DNA]</scope>
    <source>
        <strain evidence="4">JCM 17085</strain>
    </source>
</reference>